<keyword evidence="3" id="KW-1185">Reference proteome</keyword>
<dbReference type="PANTHER" id="PTHR47763:SF1">
    <property type="entry name" value="DUF659 DOMAIN-CONTAINING PROTEIN"/>
    <property type="match status" value="1"/>
</dbReference>
<dbReference type="AlphaFoldDB" id="A0A1G7R2F7"/>
<feature type="domain" description="VWFA" evidence="1">
    <location>
        <begin position="236"/>
        <end position="454"/>
    </location>
</feature>
<dbReference type="CDD" id="cd00198">
    <property type="entry name" value="vWFA"/>
    <property type="match status" value="1"/>
</dbReference>
<proteinExistence type="predicted"/>
<dbReference type="SUPFAM" id="SSF53300">
    <property type="entry name" value="vWA-like"/>
    <property type="match status" value="1"/>
</dbReference>
<evidence type="ECO:0000259" key="1">
    <source>
        <dbReference type="PROSITE" id="PS50234"/>
    </source>
</evidence>
<dbReference type="InterPro" id="IPR052969">
    <property type="entry name" value="Thr-specific_kinase-like"/>
</dbReference>
<sequence>MPTRRCAPLPLTPLAVLVFLLFAALGILPPAAAAAALRTPLLQEGKQTLYQRVISHPGAKTAAAPGEAATEALRSFTPLYVYGRRHLLGEDWLEVAPGATAMRTRWIRANACSPWNKALTLMFAERISRDPVLFFRRFEALNALVRSQNMRPALDALLQAPAAPEGPLLAVEPRETSVPRKQFYLMPVFDYSDEYEQHNLRLLKIGVVDPGGVPAAPTTVAAAPAPAPQPRRFAAGIAFIVDTTISMGPYIEQTKNFIHSTYNALQQSPIADDVGLAVVAYRNSTKHNAKLEYVSSVISPFAQVKARTTAEERVQRMEEASVSTHAFNEDAFAGIKAAIDSLDWSPYAVKMAVMVTDAGAIRNDDPFSSTGMTEKEMGDLLAQKGIRLVVIHLQTAAGKQHNLAGTVRQYQQLTAVRDGNVKSAYIALPVNDPQAASRQFGRIAAKLVDVLQQIVAKAAKGAAIAKPGPPPAVPQAAAAAPDPEAMASYIGEALGYAAYLEFAGERRKTTAPQLMEAWVADKDLGSLVQGKSTDALVAAVLLNKSQLNTLARQIGLLVDAARASRLTDSKDLFQRVISLSSQTLCDPERLQRAAGENLCAQGLLPEFLAGLPYKSQVMHLTEERWLAMSAREQDELIYALEAKLRLYAEYHNDADNWASFGIADPAEALYRVPLTSLP</sequence>
<dbReference type="RefSeq" id="WP_143339568.1">
    <property type="nucleotide sequence ID" value="NZ_FNBX01000027.1"/>
</dbReference>
<organism evidence="2 3">
    <name type="scientific">Desulfovibrio legallii</name>
    <dbReference type="NCBI Taxonomy" id="571438"/>
    <lineage>
        <taxon>Bacteria</taxon>
        <taxon>Pseudomonadati</taxon>
        <taxon>Thermodesulfobacteriota</taxon>
        <taxon>Desulfovibrionia</taxon>
        <taxon>Desulfovibrionales</taxon>
        <taxon>Desulfovibrionaceae</taxon>
        <taxon>Desulfovibrio</taxon>
    </lineage>
</organism>
<dbReference type="InterPro" id="IPR002035">
    <property type="entry name" value="VWF_A"/>
</dbReference>
<dbReference type="InterPro" id="IPR036465">
    <property type="entry name" value="vWFA_dom_sf"/>
</dbReference>
<dbReference type="STRING" id="571438.SAMN05192586_1274"/>
<dbReference type="OrthoDB" id="9801841at2"/>
<reference evidence="3" key="1">
    <citation type="submission" date="2016-10" db="EMBL/GenBank/DDBJ databases">
        <authorList>
            <person name="Varghese N."/>
            <person name="Submissions S."/>
        </authorList>
    </citation>
    <scope>NUCLEOTIDE SEQUENCE [LARGE SCALE GENOMIC DNA]</scope>
    <source>
        <strain evidence="3">KHC7</strain>
    </source>
</reference>
<keyword evidence="2" id="KW-0808">Transferase</keyword>
<dbReference type="PANTHER" id="PTHR47763">
    <property type="entry name" value="ALPHA-PROTEIN KINASE VWKA"/>
    <property type="match status" value="1"/>
</dbReference>
<dbReference type="GO" id="GO:0005737">
    <property type="term" value="C:cytoplasm"/>
    <property type="evidence" value="ECO:0007669"/>
    <property type="project" value="TreeGrafter"/>
</dbReference>
<keyword evidence="2" id="KW-0418">Kinase</keyword>
<evidence type="ECO:0000313" key="2">
    <source>
        <dbReference type="EMBL" id="SDG04918.1"/>
    </source>
</evidence>
<dbReference type="GO" id="GO:0004674">
    <property type="term" value="F:protein serine/threonine kinase activity"/>
    <property type="evidence" value="ECO:0007669"/>
    <property type="project" value="TreeGrafter"/>
</dbReference>
<evidence type="ECO:0000313" key="3">
    <source>
        <dbReference type="Proteomes" id="UP000199355"/>
    </source>
</evidence>
<name>A0A1G7R2F7_9BACT</name>
<dbReference type="Proteomes" id="UP000199355">
    <property type="component" value="Unassembled WGS sequence"/>
</dbReference>
<dbReference type="Gene3D" id="3.40.50.410">
    <property type="entry name" value="von Willebrand factor, type A domain"/>
    <property type="match status" value="1"/>
</dbReference>
<accession>A0A1G7R2F7</accession>
<dbReference type="PROSITE" id="PS50234">
    <property type="entry name" value="VWFA"/>
    <property type="match status" value="1"/>
</dbReference>
<protein>
    <submittedName>
        <fullName evidence="2">Serine/threonine-protein kinase PpkA</fullName>
    </submittedName>
</protein>
<dbReference type="EMBL" id="FNBX01000027">
    <property type="protein sequence ID" value="SDG04918.1"/>
    <property type="molecule type" value="Genomic_DNA"/>
</dbReference>
<gene>
    <name evidence="2" type="ORF">SAMN05192586_1274</name>
</gene>